<dbReference type="Proteomes" id="UP000078476">
    <property type="component" value="Unassembled WGS sequence"/>
</dbReference>
<dbReference type="GO" id="GO:0005886">
    <property type="term" value="C:plasma membrane"/>
    <property type="evidence" value="ECO:0007669"/>
    <property type="project" value="TreeGrafter"/>
</dbReference>
<feature type="coiled-coil region" evidence="1">
    <location>
        <begin position="168"/>
        <end position="244"/>
    </location>
</feature>
<comment type="caution">
    <text evidence="3">The sequence shown here is derived from an EMBL/GenBank/DDBJ whole genome shotgun (WGS) entry which is preliminary data.</text>
</comment>
<dbReference type="PANTHER" id="PTHR32309:SF13">
    <property type="entry name" value="FERRIC ENTEROBACTIN TRANSPORT PROTEIN FEPE"/>
    <property type="match status" value="1"/>
</dbReference>
<evidence type="ECO:0000313" key="3">
    <source>
        <dbReference type="EMBL" id="OAI20492.1"/>
    </source>
</evidence>
<protein>
    <submittedName>
        <fullName evidence="3">Exosortase</fullName>
    </submittedName>
</protein>
<dbReference type="InterPro" id="IPR050445">
    <property type="entry name" value="Bact_polysacc_biosynth/exp"/>
</dbReference>
<dbReference type="NCBIfam" id="TIGR03007">
    <property type="entry name" value="pepcterm_ChnLen"/>
    <property type="match status" value="1"/>
</dbReference>
<dbReference type="OrthoDB" id="9795292at2"/>
<dbReference type="STRING" id="980561.A1359_03270"/>
<proteinExistence type="predicted"/>
<keyword evidence="1" id="KW-0175">Coiled coil</keyword>
<dbReference type="EMBL" id="LUUI01000044">
    <property type="protein sequence ID" value="OAI20492.1"/>
    <property type="molecule type" value="Genomic_DNA"/>
</dbReference>
<organism evidence="3 4">
    <name type="scientific">Methylomonas lenta</name>
    <dbReference type="NCBI Taxonomy" id="980561"/>
    <lineage>
        <taxon>Bacteria</taxon>
        <taxon>Pseudomonadati</taxon>
        <taxon>Pseudomonadota</taxon>
        <taxon>Gammaproteobacteria</taxon>
        <taxon>Methylococcales</taxon>
        <taxon>Methylococcaceae</taxon>
        <taxon>Methylomonas</taxon>
    </lineage>
</organism>
<dbReference type="InterPro" id="IPR014345">
    <property type="entry name" value="XrtA_polysacc_chain"/>
</dbReference>
<feature type="transmembrane region" description="Helical" evidence="2">
    <location>
        <begin position="427"/>
        <end position="451"/>
    </location>
</feature>
<dbReference type="AlphaFoldDB" id="A0A177NRJ3"/>
<reference evidence="3 4" key="1">
    <citation type="submission" date="2016-03" db="EMBL/GenBank/DDBJ databases">
        <authorList>
            <person name="Ploux O."/>
        </authorList>
    </citation>
    <scope>NUCLEOTIDE SEQUENCE [LARGE SCALE GENOMIC DNA]</scope>
    <source>
        <strain evidence="3 4">R-45370</strain>
    </source>
</reference>
<accession>A0A177NRJ3</accession>
<keyword evidence="4" id="KW-1185">Reference proteome</keyword>
<keyword evidence="2" id="KW-1133">Transmembrane helix</keyword>
<feature type="transmembrane region" description="Helical" evidence="2">
    <location>
        <begin position="20"/>
        <end position="39"/>
    </location>
</feature>
<name>A0A177NRJ3_9GAMM</name>
<keyword evidence="2" id="KW-0472">Membrane</keyword>
<evidence type="ECO:0000256" key="2">
    <source>
        <dbReference type="SAM" id="Phobius"/>
    </source>
</evidence>
<feature type="coiled-coil region" evidence="1">
    <location>
        <begin position="356"/>
        <end position="390"/>
    </location>
</feature>
<evidence type="ECO:0000313" key="4">
    <source>
        <dbReference type="Proteomes" id="UP000078476"/>
    </source>
</evidence>
<dbReference type="PANTHER" id="PTHR32309">
    <property type="entry name" value="TYROSINE-PROTEIN KINASE"/>
    <property type="match status" value="1"/>
</dbReference>
<keyword evidence="2" id="KW-0812">Transmembrane</keyword>
<gene>
    <name evidence="3" type="ORF">A1359_03270</name>
</gene>
<sequence>MQQELSEVYFYLKGTLKYKRVAIMFGLLVCICGWTYVFMMPDKFESKAKVHIDSSTIIRPLMRGMVIDPDVSALIRIIQQLMFTRPNLEKVIELSQLKPAKTGAVVNADFIEKLKKDITISGARDKDIFDIAYSSTDPETAKSVVQAVLTVFSEQAQGKAMADASDAQQFIEHQLRDYEIRLQEAEKAKEDFKRANLDLFLGASDQFSLLNQLKEQLNAANVSLEQTIARKNVLAEQVEEVQDSDEDWGLASLTTDVEQEADPRISSLIDRKTELLIKYTDKHPEIISIDRLINTLKEQMDLNNKDEVISESDSIGPKKLSNPYVQALKMGFDNAQAEVASNQALINSIRDRIVKVEEGLNEKLAVETEMKNLNRDYETINGKYSELLERREQAHITESVDDQTSRLKFKIADPPTKPSKPSSPNRILFYSLILAGGLVVGFGVAFLIYFIRPVFMSTRQVRVVTGLPSLGGVSLTNQGIFKAKNFDWLLLITILMIITGYIGIMLFEIIK</sequence>
<feature type="transmembrane region" description="Helical" evidence="2">
    <location>
        <begin position="488"/>
        <end position="510"/>
    </location>
</feature>
<dbReference type="GO" id="GO:0004713">
    <property type="term" value="F:protein tyrosine kinase activity"/>
    <property type="evidence" value="ECO:0007669"/>
    <property type="project" value="TreeGrafter"/>
</dbReference>
<evidence type="ECO:0000256" key="1">
    <source>
        <dbReference type="SAM" id="Coils"/>
    </source>
</evidence>
<dbReference type="RefSeq" id="WP_066977857.1">
    <property type="nucleotide sequence ID" value="NZ_LUUI01000044.1"/>
</dbReference>